<feature type="transmembrane region" description="Helical" evidence="1">
    <location>
        <begin position="103"/>
        <end position="123"/>
    </location>
</feature>
<protein>
    <recommendedName>
        <fullName evidence="4">Major facilitator superfamily (MFS) profile domain-containing protein</fullName>
    </recommendedName>
</protein>
<name>A0ABN1E594_9PROT</name>
<evidence type="ECO:0000256" key="1">
    <source>
        <dbReference type="SAM" id="Phobius"/>
    </source>
</evidence>
<dbReference type="EMBL" id="BAAADD010000001">
    <property type="protein sequence ID" value="GAA0558942.1"/>
    <property type="molecule type" value="Genomic_DNA"/>
</dbReference>
<reference evidence="2 3" key="1">
    <citation type="journal article" date="2019" name="Int. J. Syst. Evol. Microbiol.">
        <title>The Global Catalogue of Microorganisms (GCM) 10K type strain sequencing project: providing services to taxonomists for standard genome sequencing and annotation.</title>
        <authorList>
            <consortium name="The Broad Institute Genomics Platform"/>
            <consortium name="The Broad Institute Genome Sequencing Center for Infectious Disease"/>
            <person name="Wu L."/>
            <person name="Ma J."/>
        </authorList>
    </citation>
    <scope>NUCLEOTIDE SEQUENCE [LARGE SCALE GENOMIC DNA]</scope>
    <source>
        <strain evidence="2 3">JCM 15089</strain>
    </source>
</reference>
<feature type="transmembrane region" description="Helical" evidence="1">
    <location>
        <begin position="70"/>
        <end position="91"/>
    </location>
</feature>
<proteinExistence type="predicted"/>
<evidence type="ECO:0000313" key="3">
    <source>
        <dbReference type="Proteomes" id="UP001499951"/>
    </source>
</evidence>
<accession>A0ABN1E594</accession>
<keyword evidence="1" id="KW-0812">Transmembrane</keyword>
<keyword evidence="3" id="KW-1185">Reference proteome</keyword>
<evidence type="ECO:0000313" key="2">
    <source>
        <dbReference type="EMBL" id="GAA0558942.1"/>
    </source>
</evidence>
<keyword evidence="1" id="KW-1133">Transmembrane helix</keyword>
<organism evidence="2 3">
    <name type="scientific">Rhizomicrobium electricum</name>
    <dbReference type="NCBI Taxonomy" id="480070"/>
    <lineage>
        <taxon>Bacteria</taxon>
        <taxon>Pseudomonadati</taxon>
        <taxon>Pseudomonadota</taxon>
        <taxon>Alphaproteobacteria</taxon>
        <taxon>Micropepsales</taxon>
        <taxon>Micropepsaceae</taxon>
        <taxon>Rhizomicrobium</taxon>
    </lineage>
</organism>
<dbReference type="Proteomes" id="UP001499951">
    <property type="component" value="Unassembled WGS sequence"/>
</dbReference>
<comment type="caution">
    <text evidence="2">The sequence shown here is derived from an EMBL/GenBank/DDBJ whole genome shotgun (WGS) entry which is preliminary data.</text>
</comment>
<gene>
    <name evidence="2" type="ORF">GCM10008942_04270</name>
</gene>
<sequence length="128" mass="12686">MDMANKLTLDARLVLRAALAGTVLQLILAAAGHLTPWVVIHLFLFGRAMLSATAGYLYGLIHGRGYGSGALGGAIAGGLCVVPGLAVSVLLGDSPAAAVSTGTGISILTGAVGGAFGQMGAILRRMGL</sequence>
<feature type="transmembrane region" description="Helical" evidence="1">
    <location>
        <begin position="39"/>
        <end position="58"/>
    </location>
</feature>
<evidence type="ECO:0008006" key="4">
    <source>
        <dbReference type="Google" id="ProtNLM"/>
    </source>
</evidence>
<keyword evidence="1" id="KW-0472">Membrane</keyword>